<dbReference type="InterPro" id="IPR002347">
    <property type="entry name" value="SDR_fam"/>
</dbReference>
<dbReference type="EMBL" id="VICE01000146">
    <property type="protein sequence ID" value="TQD39880.1"/>
    <property type="molecule type" value="Genomic_DNA"/>
</dbReference>
<dbReference type="PRINTS" id="PR00081">
    <property type="entry name" value="GDHRDH"/>
</dbReference>
<dbReference type="Proteomes" id="UP000318212">
    <property type="component" value="Unassembled WGS sequence"/>
</dbReference>
<dbReference type="CDD" id="cd05325">
    <property type="entry name" value="carb_red_sniffer_like_SDR_c"/>
    <property type="match status" value="1"/>
</dbReference>
<evidence type="ECO:0000256" key="1">
    <source>
        <dbReference type="RuleBase" id="RU000363"/>
    </source>
</evidence>
<comment type="caution">
    <text evidence="2">The sequence shown here is derived from an EMBL/GenBank/DDBJ whole genome shotgun (WGS) entry which is preliminary data.</text>
</comment>
<sequence>MSVVLITGANRGIGLALVQHYLARGDEVIAACRQSSDALEATNARIERGIDIGSDAALAALAARLDGVRVDVLVCNAGVLEREAFGDIDADAFEGMRRQFEVNALGPLRTVQALSGLLGEGSRVGIITSRMGSMSDNGSGGYYGYRASKAAVNAIGKSLAMDLKPRGIGVFLLHPGFVSTDMVGNAGEISPAESAAQLVERLDGLSLGETGTFWHANGQALPW</sequence>
<proteinExistence type="inferred from homology"/>
<dbReference type="Gene3D" id="3.40.50.720">
    <property type="entry name" value="NAD(P)-binding Rossmann-like Domain"/>
    <property type="match status" value="1"/>
</dbReference>
<dbReference type="InterPro" id="IPR036291">
    <property type="entry name" value="NAD(P)-bd_dom_sf"/>
</dbReference>
<dbReference type="GO" id="GO:0016616">
    <property type="term" value="F:oxidoreductase activity, acting on the CH-OH group of donors, NAD or NADP as acceptor"/>
    <property type="evidence" value="ECO:0007669"/>
    <property type="project" value="TreeGrafter"/>
</dbReference>
<dbReference type="Pfam" id="PF00106">
    <property type="entry name" value="adh_short"/>
    <property type="match status" value="1"/>
</dbReference>
<dbReference type="SUPFAM" id="SSF51735">
    <property type="entry name" value="NAD(P)-binding Rossmann-fold domains"/>
    <property type="match status" value="1"/>
</dbReference>
<dbReference type="RefSeq" id="WP_141519591.1">
    <property type="nucleotide sequence ID" value="NZ_VICE01000146.1"/>
</dbReference>
<comment type="similarity">
    <text evidence="1">Belongs to the short-chain dehydrogenases/reductases (SDR) family.</text>
</comment>
<dbReference type="PANTHER" id="PTHR45458">
    <property type="entry name" value="SHORT-CHAIN DEHYDROGENASE/REDUCTASE SDR"/>
    <property type="match status" value="1"/>
</dbReference>
<dbReference type="PANTHER" id="PTHR45458:SF1">
    <property type="entry name" value="SHORT CHAIN DEHYDROGENASE"/>
    <property type="match status" value="1"/>
</dbReference>
<name>A0A507ZQM2_9GAMM</name>
<dbReference type="InterPro" id="IPR052184">
    <property type="entry name" value="SDR_enzymes"/>
</dbReference>
<protein>
    <submittedName>
        <fullName evidence="2">SDR family oxidoreductase</fullName>
    </submittedName>
</protein>
<dbReference type="PRINTS" id="PR00080">
    <property type="entry name" value="SDRFAMILY"/>
</dbReference>
<accession>A0A507ZQM2</accession>
<evidence type="ECO:0000313" key="3">
    <source>
        <dbReference type="Proteomes" id="UP000318212"/>
    </source>
</evidence>
<evidence type="ECO:0000313" key="2">
    <source>
        <dbReference type="EMBL" id="TQD39880.1"/>
    </source>
</evidence>
<dbReference type="AlphaFoldDB" id="A0A507ZQM2"/>
<dbReference type="OrthoDB" id="5786478at2"/>
<keyword evidence="3" id="KW-1185">Reference proteome</keyword>
<reference evidence="2 3" key="1">
    <citation type="submission" date="2019-06" db="EMBL/GenBank/DDBJ databases">
        <title>Lysobacter alkalisoli sp. nov. isolated from saline soil.</title>
        <authorList>
            <person name="Sun J.-Q."/>
            <person name="Xu L."/>
        </authorList>
    </citation>
    <scope>NUCLEOTIDE SEQUENCE [LARGE SCALE GENOMIC DNA]</scope>
    <source>
        <strain evidence="2 3">JCM 31130</strain>
    </source>
</reference>
<gene>
    <name evidence="2" type="ORF">FKV25_14960</name>
</gene>
<organism evidence="2 3">
    <name type="scientific">Marilutibacter aestuarii</name>
    <dbReference type="NCBI Taxonomy" id="1706195"/>
    <lineage>
        <taxon>Bacteria</taxon>
        <taxon>Pseudomonadati</taxon>
        <taxon>Pseudomonadota</taxon>
        <taxon>Gammaproteobacteria</taxon>
        <taxon>Lysobacterales</taxon>
        <taxon>Lysobacteraceae</taxon>
        <taxon>Marilutibacter</taxon>
    </lineage>
</organism>